<feature type="compositionally biased region" description="Basic and acidic residues" evidence="4">
    <location>
        <begin position="136"/>
        <end position="158"/>
    </location>
</feature>
<keyword evidence="6" id="KW-1185">Reference proteome</keyword>
<comment type="subcellular location">
    <subcellularLocation>
        <location evidence="1">Secreted</location>
    </subcellularLocation>
</comment>
<dbReference type="RefSeq" id="WP_202969337.1">
    <property type="nucleotide sequence ID" value="NZ_FNYK01000086.1"/>
</dbReference>
<keyword evidence="3 5" id="KW-0176">Collagen</keyword>
<evidence type="ECO:0000256" key="4">
    <source>
        <dbReference type="SAM" id="MobiDB-lite"/>
    </source>
</evidence>
<evidence type="ECO:0000256" key="3">
    <source>
        <dbReference type="ARBA" id="ARBA00023119"/>
    </source>
</evidence>
<evidence type="ECO:0000256" key="1">
    <source>
        <dbReference type="ARBA" id="ARBA00004613"/>
    </source>
</evidence>
<dbReference type="Pfam" id="PF01391">
    <property type="entry name" value="Collagen"/>
    <property type="match status" value="1"/>
</dbReference>
<dbReference type="Proteomes" id="UP000183028">
    <property type="component" value="Unassembled WGS sequence"/>
</dbReference>
<proteinExistence type="predicted"/>
<dbReference type="InterPro" id="IPR008160">
    <property type="entry name" value="Collagen"/>
</dbReference>
<feature type="region of interest" description="Disordered" evidence="4">
    <location>
        <begin position="136"/>
        <end position="201"/>
    </location>
</feature>
<accession>A0A1H6XNN5</accession>
<dbReference type="Gene3D" id="1.20.5.320">
    <property type="entry name" value="6-Phosphogluconate Dehydrogenase, domain 3"/>
    <property type="match status" value="1"/>
</dbReference>
<keyword evidence="2" id="KW-0964">Secreted</keyword>
<evidence type="ECO:0000313" key="6">
    <source>
        <dbReference type="Proteomes" id="UP000183028"/>
    </source>
</evidence>
<name>A0A1H6XNN5_9FIRM</name>
<protein>
    <submittedName>
        <fullName evidence="5">Collagen triple helix repeat-containing protein</fullName>
    </submittedName>
</protein>
<dbReference type="PANTHER" id="PTHR15427">
    <property type="entry name" value="EMILIN ELASTIN MICROFIBRIL INTERFACE-LOCATED PROTEIN ELASTIN MICROFIBRIL INTERFACER"/>
    <property type="match status" value="1"/>
</dbReference>
<dbReference type="InterPro" id="IPR050392">
    <property type="entry name" value="Collagen/C1q_domain"/>
</dbReference>
<reference evidence="6" key="1">
    <citation type="submission" date="2016-10" db="EMBL/GenBank/DDBJ databases">
        <authorList>
            <person name="Varghese N."/>
        </authorList>
    </citation>
    <scope>NUCLEOTIDE SEQUENCE [LARGE SCALE GENOMIC DNA]</scope>
    <source>
        <strain evidence="6">DSM 20406</strain>
    </source>
</reference>
<dbReference type="AlphaFoldDB" id="A0A1H6XNN5"/>
<organism evidence="5 6">
    <name type="scientific">Sharpea azabuensis</name>
    <dbReference type="NCBI Taxonomy" id="322505"/>
    <lineage>
        <taxon>Bacteria</taxon>
        <taxon>Bacillati</taxon>
        <taxon>Bacillota</taxon>
        <taxon>Erysipelotrichia</taxon>
        <taxon>Erysipelotrichales</taxon>
        <taxon>Coprobacillaceae</taxon>
        <taxon>Sharpea</taxon>
    </lineage>
</organism>
<dbReference type="EMBL" id="FNYK01000086">
    <property type="protein sequence ID" value="SEJ26165.1"/>
    <property type="molecule type" value="Genomic_DNA"/>
</dbReference>
<sequence>MANFKIMRNGLSTEIVGDPHIGQSSEDVTVAVTDDGTYQEYDKNLYYSYGYRNQIYRAIADENSSNEFVIPMTAFLEPGIVKLSLELSNGTNKPTCNACFIITTDGAKSVAASDILPDDATWEQYVASYVKSHADTLRGEKGDKGDRGEKGDKGDKGEQGIQGEKGPKGDTGPQGPQGEKGDAGASVTVDAELSSTSTNPVQNKVVKSELDKKAYATDLGIKKVTHTSNDTAVTINSGEYHVFPTMASLTITPGNVENNKMFICGFEFTSGSTPTVLTLTGCTLSNSDDVTAGTYEVNILGNSAIVRLR</sequence>
<evidence type="ECO:0000256" key="2">
    <source>
        <dbReference type="ARBA" id="ARBA00022525"/>
    </source>
</evidence>
<gene>
    <name evidence="5" type="ORF">SAMN04487834_10869</name>
</gene>
<dbReference type="GO" id="GO:0005576">
    <property type="term" value="C:extracellular region"/>
    <property type="evidence" value="ECO:0007669"/>
    <property type="project" value="UniProtKB-SubCell"/>
</dbReference>
<evidence type="ECO:0000313" key="5">
    <source>
        <dbReference type="EMBL" id="SEJ26165.1"/>
    </source>
</evidence>
<dbReference type="PANTHER" id="PTHR15427:SF52">
    <property type="entry name" value="C1Q DOMAIN-CONTAINING PROTEIN"/>
    <property type="match status" value="1"/>
</dbReference>